<keyword evidence="1" id="KW-0732">Signal</keyword>
<evidence type="ECO:0000256" key="1">
    <source>
        <dbReference type="SAM" id="SignalP"/>
    </source>
</evidence>
<accession>S5YG27</accession>
<name>S5YG27_PARAH</name>
<evidence type="ECO:0000313" key="2">
    <source>
        <dbReference type="EMBL" id="AGT10413.1"/>
    </source>
</evidence>
<dbReference type="PATRIC" id="fig|1367847.3.peg.3410"/>
<dbReference type="HOGENOM" id="CLU_1785006_0_0_5"/>
<feature type="chain" id="PRO_5004544927" evidence="1">
    <location>
        <begin position="19"/>
        <end position="145"/>
    </location>
</feature>
<dbReference type="PROSITE" id="PS51257">
    <property type="entry name" value="PROKAR_LIPOPROTEIN"/>
    <property type="match status" value="1"/>
</dbReference>
<dbReference type="Proteomes" id="UP000015480">
    <property type="component" value="Chromosome"/>
</dbReference>
<dbReference type="EMBL" id="CP006650">
    <property type="protein sequence ID" value="AGT10413.1"/>
    <property type="molecule type" value="Genomic_DNA"/>
</dbReference>
<dbReference type="AlphaFoldDB" id="S5YG27"/>
<proteinExistence type="predicted"/>
<feature type="signal peptide" evidence="1">
    <location>
        <begin position="1"/>
        <end position="18"/>
    </location>
</feature>
<sequence length="145" mass="15483">MRYQFAPFLLTFGLACCAAAEEAPVTGGGSGASSGEVIRIFQGGGFSGSTEKRLTPDDRLVITKIRPHKSQSVATLHLRPGAYDAALRYLRAHPIAKEKLASTSICLDYGSDEISGGGMFYKAVCPKDEMTALSDALEQIISDHQ</sequence>
<gene>
    <name evidence="2" type="ORF">JCM7686_3378</name>
</gene>
<organism evidence="2 3">
    <name type="scientific">Paracoccus aminophilus JCM 7686</name>
    <dbReference type="NCBI Taxonomy" id="1367847"/>
    <lineage>
        <taxon>Bacteria</taxon>
        <taxon>Pseudomonadati</taxon>
        <taxon>Pseudomonadota</taxon>
        <taxon>Alphaproteobacteria</taxon>
        <taxon>Rhodobacterales</taxon>
        <taxon>Paracoccaceae</taxon>
        <taxon>Paracoccus</taxon>
    </lineage>
</organism>
<keyword evidence="3" id="KW-1185">Reference proteome</keyword>
<reference evidence="2 3" key="1">
    <citation type="journal article" date="2014" name="BMC Genomics">
        <title>Architecture and functions of a multipartite genome of the methylotrophic bacterium Paracoccus aminophilus JCM 7686, containing primary and secondary chromids.</title>
        <authorList>
            <person name="Dziewit L."/>
            <person name="Czarnecki J."/>
            <person name="Wibberg D."/>
            <person name="Radlinska M."/>
            <person name="Mrozek P."/>
            <person name="Szymczak M."/>
            <person name="Schluter A."/>
            <person name="Puhler A."/>
            <person name="Bartosik D."/>
        </authorList>
    </citation>
    <scope>NUCLEOTIDE SEQUENCE [LARGE SCALE GENOMIC DNA]</scope>
    <source>
        <strain evidence="2">JCM 7686</strain>
    </source>
</reference>
<dbReference type="KEGG" id="pami:JCM7686_3378"/>
<evidence type="ECO:0000313" key="3">
    <source>
        <dbReference type="Proteomes" id="UP000015480"/>
    </source>
</evidence>
<protein>
    <submittedName>
        <fullName evidence="2">Uncharacterized protein</fullName>
    </submittedName>
</protein>